<evidence type="ECO:0000313" key="3">
    <source>
        <dbReference type="EMBL" id="GAA4337172.1"/>
    </source>
</evidence>
<dbReference type="InterPro" id="IPR006660">
    <property type="entry name" value="Arsenate_reductase-like"/>
</dbReference>
<evidence type="ECO:0000256" key="2">
    <source>
        <dbReference type="PROSITE-ProRule" id="PRU01282"/>
    </source>
</evidence>
<dbReference type="Gene3D" id="3.40.30.10">
    <property type="entry name" value="Glutaredoxin"/>
    <property type="match status" value="1"/>
</dbReference>
<dbReference type="RefSeq" id="WP_345250915.1">
    <property type="nucleotide sequence ID" value="NZ_BAABFO010000016.1"/>
</dbReference>
<gene>
    <name evidence="3" type="ORF">GCM10023144_32490</name>
</gene>
<sequence length="119" mass="13302">MSETRLYGLKNCDTCRKARAWMDGHGLPYAFIDYRAGPVGAEVLKDWARQVGGWEKLVNRSSTTWRGLPESSRQPAGEADWLALVVANPQLVRRPVLVTGDGRVSVGFSDPAWQARFRL</sequence>
<comment type="caution">
    <text evidence="3">The sequence shown here is derived from an EMBL/GenBank/DDBJ whole genome shotgun (WGS) entry which is preliminary data.</text>
</comment>
<dbReference type="InterPro" id="IPR006504">
    <property type="entry name" value="Tscrpt_reg_Spx/MgsR"/>
</dbReference>
<dbReference type="SUPFAM" id="SSF52833">
    <property type="entry name" value="Thioredoxin-like"/>
    <property type="match status" value="1"/>
</dbReference>
<evidence type="ECO:0000256" key="1">
    <source>
        <dbReference type="ARBA" id="ARBA00007198"/>
    </source>
</evidence>
<name>A0ABP8HCV3_9BURK</name>
<dbReference type="NCBIfam" id="TIGR01617">
    <property type="entry name" value="arsC_related"/>
    <property type="match status" value="1"/>
</dbReference>
<keyword evidence="4" id="KW-1185">Reference proteome</keyword>
<dbReference type="EMBL" id="BAABFO010000016">
    <property type="protein sequence ID" value="GAA4337172.1"/>
    <property type="molecule type" value="Genomic_DNA"/>
</dbReference>
<protein>
    <submittedName>
        <fullName evidence="3">Arsenate reductase</fullName>
    </submittedName>
</protein>
<comment type="similarity">
    <text evidence="1 2">Belongs to the ArsC family.</text>
</comment>
<reference evidence="4" key="1">
    <citation type="journal article" date="2019" name="Int. J. Syst. Evol. Microbiol.">
        <title>The Global Catalogue of Microorganisms (GCM) 10K type strain sequencing project: providing services to taxonomists for standard genome sequencing and annotation.</title>
        <authorList>
            <consortium name="The Broad Institute Genomics Platform"/>
            <consortium name="The Broad Institute Genome Sequencing Center for Infectious Disease"/>
            <person name="Wu L."/>
            <person name="Ma J."/>
        </authorList>
    </citation>
    <scope>NUCLEOTIDE SEQUENCE [LARGE SCALE GENOMIC DNA]</scope>
    <source>
        <strain evidence="4">JCM 17666</strain>
    </source>
</reference>
<dbReference type="InterPro" id="IPR036249">
    <property type="entry name" value="Thioredoxin-like_sf"/>
</dbReference>
<dbReference type="PANTHER" id="PTHR30041:SF8">
    <property type="entry name" value="PROTEIN YFFB"/>
    <property type="match status" value="1"/>
</dbReference>
<dbReference type="PANTHER" id="PTHR30041">
    <property type="entry name" value="ARSENATE REDUCTASE"/>
    <property type="match status" value="1"/>
</dbReference>
<dbReference type="Proteomes" id="UP001501671">
    <property type="component" value="Unassembled WGS sequence"/>
</dbReference>
<accession>A0ABP8HCV3</accession>
<dbReference type="PROSITE" id="PS51353">
    <property type="entry name" value="ARSC"/>
    <property type="match status" value="1"/>
</dbReference>
<evidence type="ECO:0000313" key="4">
    <source>
        <dbReference type="Proteomes" id="UP001501671"/>
    </source>
</evidence>
<dbReference type="Pfam" id="PF03960">
    <property type="entry name" value="ArsC"/>
    <property type="match status" value="1"/>
</dbReference>
<organism evidence="3 4">
    <name type="scientific">Pigmentiphaga soli</name>
    <dbReference type="NCBI Taxonomy" id="1007095"/>
    <lineage>
        <taxon>Bacteria</taxon>
        <taxon>Pseudomonadati</taxon>
        <taxon>Pseudomonadota</taxon>
        <taxon>Betaproteobacteria</taxon>
        <taxon>Burkholderiales</taxon>
        <taxon>Alcaligenaceae</taxon>
        <taxon>Pigmentiphaga</taxon>
    </lineage>
</organism>
<proteinExistence type="inferred from homology"/>